<comment type="subcellular location">
    <subcellularLocation>
        <location evidence="1">Membrane</location>
        <topology evidence="1">Multi-pass membrane protein</topology>
    </subcellularLocation>
</comment>
<dbReference type="InterPro" id="IPR049941">
    <property type="entry name" value="LPLAT_7/PORCN-like"/>
</dbReference>
<accession>B0E975</accession>
<evidence type="ECO:0000256" key="3">
    <source>
        <dbReference type="ARBA" id="ARBA00022692"/>
    </source>
</evidence>
<feature type="transmembrane region" description="Helical" evidence="7">
    <location>
        <begin position="420"/>
        <end position="441"/>
    </location>
</feature>
<reference evidence="9" key="1">
    <citation type="submission" date="2007-12" db="EMBL/GenBank/DDBJ databases">
        <title>Annotation of Entamoeba dispar SAW760.</title>
        <authorList>
            <person name="Lorenzi H."/>
            <person name="Inman J."/>
            <person name="Schobel S."/>
            <person name="Amedeo P."/>
            <person name="Caler E."/>
        </authorList>
    </citation>
    <scope>NUCLEOTIDE SEQUENCE [LARGE SCALE GENOMIC DNA]</scope>
    <source>
        <strain evidence="9">ATCC PRA-260 / SAW760</strain>
    </source>
</reference>
<evidence type="ECO:0000256" key="4">
    <source>
        <dbReference type="ARBA" id="ARBA00022989"/>
    </source>
</evidence>
<evidence type="ECO:0000256" key="6">
    <source>
        <dbReference type="ARBA" id="ARBA00023315"/>
    </source>
</evidence>
<keyword evidence="2 8" id="KW-0808">Transferase</keyword>
<sequence>MKEKISDSRSYKFKRMLDSFVTTSAQLIGFPEDMFRFLFAFILEVPISIICRYISMSTDMKYFIYGIIGIFISFFVYSTMTYCVLITMIPVYIIMKYMPTRKGAYLCFGISLGYLLTIHIKRMIDNYLGYDLDFSSVQMVLTIKFTTFAFSVCNAYDKEYKCSEHTEKHKIYNYPSILQFFGYTFFFPAFFSGPSMEYTDFVSFIDMSMFKEFNNKLPPINMKAVGKVTLRLIVIIVFYLISVKYSIFELCEYYILGHKEESTCWFKIFMIYLYVEFIKLRYYFVWEFGELLSILMGFGYSGMKDGETTWEGFKNVDIWKMETADSIRQIVSNWNIQTERWLRYYVYERLNQNKTLAPYKSILTNMVSAFWHGLYPGYYISFGTMTLQQKFQYMLYTQVLPLLRNKYGEKSIPIYLYHTFNYLYTPFAQMYCFVSFVLLSFSATFTVYLHTYFIPHIIALTGWMYLSYFPVYKKPRQETVETKPKEVTTGSPATKE</sequence>
<gene>
    <name evidence="8" type="ORF">EDI_249240</name>
</gene>
<dbReference type="OMA" id="WHGTRPG"/>
<dbReference type="Pfam" id="PF03062">
    <property type="entry name" value="MBOAT"/>
    <property type="match status" value="1"/>
</dbReference>
<feature type="transmembrane region" description="Helical" evidence="7">
    <location>
        <begin position="105"/>
        <end position="124"/>
    </location>
</feature>
<evidence type="ECO:0000313" key="8">
    <source>
        <dbReference type="EMBL" id="EDR28904.1"/>
    </source>
</evidence>
<protein>
    <submittedName>
        <fullName evidence="8">Membrane-bound O-acyltransferase domain-containing protein, putative</fullName>
    </submittedName>
</protein>
<dbReference type="GO" id="GO:0016020">
    <property type="term" value="C:membrane"/>
    <property type="evidence" value="ECO:0007669"/>
    <property type="project" value="UniProtKB-SubCell"/>
</dbReference>
<proteinExistence type="predicted"/>
<keyword evidence="6 8" id="KW-0012">Acyltransferase</keyword>
<organism evidence="9">
    <name type="scientific">Entamoeba dispar (strain ATCC PRA-260 / SAW760)</name>
    <dbReference type="NCBI Taxonomy" id="370354"/>
    <lineage>
        <taxon>Eukaryota</taxon>
        <taxon>Amoebozoa</taxon>
        <taxon>Evosea</taxon>
        <taxon>Archamoebae</taxon>
        <taxon>Mastigamoebida</taxon>
        <taxon>Entamoebidae</taxon>
        <taxon>Entamoeba</taxon>
    </lineage>
</organism>
<keyword evidence="9" id="KW-1185">Reference proteome</keyword>
<keyword evidence="3 7" id="KW-0812">Transmembrane</keyword>
<dbReference type="InterPro" id="IPR004299">
    <property type="entry name" value="MBOAT_fam"/>
</dbReference>
<keyword evidence="4 7" id="KW-1133">Transmembrane helix</keyword>
<dbReference type="OrthoDB" id="286734at2759"/>
<keyword evidence="5 7" id="KW-0472">Membrane</keyword>
<feature type="transmembrane region" description="Helical" evidence="7">
    <location>
        <begin position="62"/>
        <end position="93"/>
    </location>
</feature>
<dbReference type="GeneID" id="5879831"/>
<dbReference type="PANTHER" id="PTHR13906">
    <property type="entry name" value="PORCUPINE"/>
    <property type="match status" value="1"/>
</dbReference>
<feature type="transmembrane region" description="Helical" evidence="7">
    <location>
        <begin position="37"/>
        <end position="56"/>
    </location>
</feature>
<name>B0E975_ENTDS</name>
<dbReference type="Proteomes" id="UP000008076">
    <property type="component" value="Unassembled WGS sequence"/>
</dbReference>
<evidence type="ECO:0000256" key="2">
    <source>
        <dbReference type="ARBA" id="ARBA00022679"/>
    </source>
</evidence>
<evidence type="ECO:0000256" key="1">
    <source>
        <dbReference type="ARBA" id="ARBA00004141"/>
    </source>
</evidence>
<dbReference type="PANTHER" id="PTHR13906:SF4">
    <property type="entry name" value="LYSOPHOSPHOLIPID ACYLTRANSFERASE 6"/>
    <property type="match status" value="1"/>
</dbReference>
<dbReference type="EMBL" id="DS548293">
    <property type="protein sequence ID" value="EDR28904.1"/>
    <property type="molecule type" value="Genomic_DNA"/>
</dbReference>
<feature type="transmembrane region" description="Helical" evidence="7">
    <location>
        <begin position="447"/>
        <end position="466"/>
    </location>
</feature>
<dbReference type="eggNOG" id="KOG2704">
    <property type="taxonomic scope" value="Eukaryota"/>
</dbReference>
<dbReference type="AlphaFoldDB" id="B0E975"/>
<feature type="transmembrane region" description="Helical" evidence="7">
    <location>
        <begin position="228"/>
        <end position="247"/>
    </location>
</feature>
<dbReference type="GO" id="GO:0030258">
    <property type="term" value="P:lipid modification"/>
    <property type="evidence" value="ECO:0007669"/>
    <property type="project" value="TreeGrafter"/>
</dbReference>
<evidence type="ECO:0000256" key="5">
    <source>
        <dbReference type="ARBA" id="ARBA00023136"/>
    </source>
</evidence>
<feature type="transmembrane region" description="Helical" evidence="7">
    <location>
        <begin position="136"/>
        <end position="156"/>
    </location>
</feature>
<evidence type="ECO:0000256" key="7">
    <source>
        <dbReference type="SAM" id="Phobius"/>
    </source>
</evidence>
<dbReference type="RefSeq" id="XP_001734903.1">
    <property type="nucleotide sequence ID" value="XM_001734851.1"/>
</dbReference>
<dbReference type="VEuPathDB" id="AmoebaDB:EDI_249240"/>
<dbReference type="KEGG" id="edi:EDI_249240"/>
<dbReference type="GO" id="GO:0016746">
    <property type="term" value="F:acyltransferase activity"/>
    <property type="evidence" value="ECO:0007669"/>
    <property type="project" value="UniProtKB-KW"/>
</dbReference>
<feature type="transmembrane region" description="Helical" evidence="7">
    <location>
        <begin position="177"/>
        <end position="196"/>
    </location>
</feature>
<evidence type="ECO:0000313" key="9">
    <source>
        <dbReference type="Proteomes" id="UP000008076"/>
    </source>
</evidence>